<protein>
    <recommendedName>
        <fullName evidence="1">LRV FeS4 cluster domain-containing protein</fullName>
    </recommendedName>
</protein>
<accession>A0ABM8E9X3</accession>
<name>A0ABM8E9X3_9HYPH</name>
<dbReference type="Pfam" id="PF05484">
    <property type="entry name" value="LRV_FeS"/>
    <property type="match status" value="1"/>
</dbReference>
<dbReference type="EMBL" id="AP027142">
    <property type="protein sequence ID" value="BDV34784.1"/>
    <property type="molecule type" value="Genomic_DNA"/>
</dbReference>
<feature type="domain" description="LRV FeS4 cluster" evidence="1">
    <location>
        <begin position="9"/>
        <end position="60"/>
    </location>
</feature>
<dbReference type="Proteomes" id="UP001317629">
    <property type="component" value="Chromosome"/>
</dbReference>
<dbReference type="SUPFAM" id="SSF48371">
    <property type="entry name" value="ARM repeat"/>
    <property type="match status" value="1"/>
</dbReference>
<evidence type="ECO:0000313" key="3">
    <source>
        <dbReference type="Proteomes" id="UP001317629"/>
    </source>
</evidence>
<dbReference type="RefSeq" id="WP_281928056.1">
    <property type="nucleotide sequence ID" value="NZ_AP027142.1"/>
</dbReference>
<sequence>MSTDDIDEAIDWQGNAVDCADCDHQDRLNAERCKPLRACVHDRYARRIDRFFDWNPDLARNYLTHGYFEVRACASKAAEIFLLPAMLDDPEEAVRWSAARRLPNRYILRLRNDPHREVRIRIALRLEGTDLLPMINDEDYAVRQAVAKKLPPDLLVLMINDEDAGVRRVIASRIAQEALMRLTRDHDPVVRLEAAKRLEADDLETLIKDADWRIRYEVAQRADVNFIGALVDDDDPLVRECARDRRKAAGLETSPNVIMTQKRSDQ</sequence>
<evidence type="ECO:0000313" key="2">
    <source>
        <dbReference type="EMBL" id="BDV34784.1"/>
    </source>
</evidence>
<keyword evidence="3" id="KW-1185">Reference proteome</keyword>
<gene>
    <name evidence="2" type="ORF">SS37A_23130</name>
</gene>
<dbReference type="Gene3D" id="1.25.10.10">
    <property type="entry name" value="Leucine-rich Repeat Variant"/>
    <property type="match status" value="1"/>
</dbReference>
<evidence type="ECO:0000259" key="1">
    <source>
        <dbReference type="Pfam" id="PF05484"/>
    </source>
</evidence>
<reference evidence="2 3" key="1">
    <citation type="journal article" date="2023" name="Int. J. Syst. Evol. Microbiol.">
        <title>Methylocystis iwaonis sp. nov., a type II methane-oxidizing bacterium from surface soil of a rice paddy field in Japan, and emended description of the genus Methylocystis (ex Whittenbury et al. 1970) Bowman et al. 1993.</title>
        <authorList>
            <person name="Kaise H."/>
            <person name="Sawadogo J.B."/>
            <person name="Alam M.S."/>
            <person name="Ueno C."/>
            <person name="Dianou D."/>
            <person name="Shinjo R."/>
            <person name="Asakawa S."/>
        </authorList>
    </citation>
    <scope>NUCLEOTIDE SEQUENCE [LARGE SCALE GENOMIC DNA]</scope>
    <source>
        <strain evidence="2 3">SS37A-Re</strain>
    </source>
</reference>
<organism evidence="2 3">
    <name type="scientific">Methylocystis iwaonis</name>
    <dbReference type="NCBI Taxonomy" id="2885079"/>
    <lineage>
        <taxon>Bacteria</taxon>
        <taxon>Pseudomonadati</taxon>
        <taxon>Pseudomonadota</taxon>
        <taxon>Alphaproteobacteria</taxon>
        <taxon>Hyphomicrobiales</taxon>
        <taxon>Methylocystaceae</taxon>
        <taxon>Methylocystis</taxon>
    </lineage>
</organism>
<proteinExistence type="predicted"/>
<dbReference type="InterPro" id="IPR011989">
    <property type="entry name" value="ARM-like"/>
</dbReference>
<dbReference type="InterPro" id="IPR008665">
    <property type="entry name" value="LRV_FeS"/>
</dbReference>
<dbReference type="InterPro" id="IPR016024">
    <property type="entry name" value="ARM-type_fold"/>
</dbReference>